<evidence type="ECO:0000313" key="3">
    <source>
        <dbReference type="EMBL" id="GAA4677090.1"/>
    </source>
</evidence>
<dbReference type="SUPFAM" id="SSF53335">
    <property type="entry name" value="S-adenosyl-L-methionine-dependent methyltransferases"/>
    <property type="match status" value="1"/>
</dbReference>
<dbReference type="EMBL" id="BAABIM010000001">
    <property type="protein sequence ID" value="GAA4677090.1"/>
    <property type="molecule type" value="Genomic_DNA"/>
</dbReference>
<dbReference type="RefSeq" id="WP_345263824.1">
    <property type="nucleotide sequence ID" value="NZ_BAABIM010000001.1"/>
</dbReference>
<gene>
    <name evidence="3" type="ORF">GCM10023226_12930</name>
</gene>
<name>A0ABP8W1I5_9ACTN</name>
<dbReference type="InterPro" id="IPR041698">
    <property type="entry name" value="Methyltransf_25"/>
</dbReference>
<dbReference type="Proteomes" id="UP001500621">
    <property type="component" value="Unassembled WGS sequence"/>
</dbReference>
<sequence>MHDDEQSPTADGSTDSADELAHLYTQEAWDARYDESGQSGGIWSGEPNQRLVEQVADLEPGDALEIGAGEGADAVWLAQRGWRVTALDVSVIALGRAVQHAAEAGVGDRVSPLHLDLMTFGGSLPGGYDLVSASYMHVPRPKFAEFWNRVGASAQPGGGRLLVVGHHPDDIATGVRRPHGPDLLFTHDDVVSALDPDAWTIRHADSPTREIDRDGERVTVRDAVVLAERKRI</sequence>
<reference evidence="4" key="1">
    <citation type="journal article" date="2019" name="Int. J. Syst. Evol. Microbiol.">
        <title>The Global Catalogue of Microorganisms (GCM) 10K type strain sequencing project: providing services to taxonomists for standard genome sequencing and annotation.</title>
        <authorList>
            <consortium name="The Broad Institute Genomics Platform"/>
            <consortium name="The Broad Institute Genome Sequencing Center for Infectious Disease"/>
            <person name="Wu L."/>
            <person name="Ma J."/>
        </authorList>
    </citation>
    <scope>NUCLEOTIDE SEQUENCE [LARGE SCALE GENOMIC DNA]</scope>
    <source>
        <strain evidence="4">JCM 18127</strain>
    </source>
</reference>
<organism evidence="3 4">
    <name type="scientific">Nocardioides nanhaiensis</name>
    <dbReference type="NCBI Taxonomy" id="1476871"/>
    <lineage>
        <taxon>Bacteria</taxon>
        <taxon>Bacillati</taxon>
        <taxon>Actinomycetota</taxon>
        <taxon>Actinomycetes</taxon>
        <taxon>Propionibacteriales</taxon>
        <taxon>Nocardioidaceae</taxon>
        <taxon>Nocardioides</taxon>
    </lineage>
</organism>
<keyword evidence="3" id="KW-0808">Transferase</keyword>
<feature type="region of interest" description="Disordered" evidence="1">
    <location>
        <begin position="1"/>
        <end position="21"/>
    </location>
</feature>
<dbReference type="GO" id="GO:0008168">
    <property type="term" value="F:methyltransferase activity"/>
    <property type="evidence" value="ECO:0007669"/>
    <property type="project" value="UniProtKB-KW"/>
</dbReference>
<dbReference type="CDD" id="cd02440">
    <property type="entry name" value="AdoMet_MTases"/>
    <property type="match status" value="1"/>
</dbReference>
<comment type="caution">
    <text evidence="3">The sequence shown here is derived from an EMBL/GenBank/DDBJ whole genome shotgun (WGS) entry which is preliminary data.</text>
</comment>
<keyword evidence="4" id="KW-1185">Reference proteome</keyword>
<dbReference type="Gene3D" id="3.40.50.150">
    <property type="entry name" value="Vaccinia Virus protein VP39"/>
    <property type="match status" value="1"/>
</dbReference>
<feature type="domain" description="Methyltransferase" evidence="2">
    <location>
        <begin position="64"/>
        <end position="158"/>
    </location>
</feature>
<proteinExistence type="predicted"/>
<protein>
    <submittedName>
        <fullName evidence="3">Class I SAM-dependent methyltransferase</fullName>
    </submittedName>
</protein>
<evidence type="ECO:0000256" key="1">
    <source>
        <dbReference type="SAM" id="MobiDB-lite"/>
    </source>
</evidence>
<evidence type="ECO:0000259" key="2">
    <source>
        <dbReference type="Pfam" id="PF13649"/>
    </source>
</evidence>
<dbReference type="Pfam" id="PF13649">
    <property type="entry name" value="Methyltransf_25"/>
    <property type="match status" value="1"/>
</dbReference>
<dbReference type="GO" id="GO:0032259">
    <property type="term" value="P:methylation"/>
    <property type="evidence" value="ECO:0007669"/>
    <property type="project" value="UniProtKB-KW"/>
</dbReference>
<dbReference type="InterPro" id="IPR029063">
    <property type="entry name" value="SAM-dependent_MTases_sf"/>
</dbReference>
<keyword evidence="3" id="KW-0489">Methyltransferase</keyword>
<accession>A0ABP8W1I5</accession>
<evidence type="ECO:0000313" key="4">
    <source>
        <dbReference type="Proteomes" id="UP001500621"/>
    </source>
</evidence>